<dbReference type="Gene3D" id="1.10.760.10">
    <property type="entry name" value="Cytochrome c-like domain"/>
    <property type="match status" value="2"/>
</dbReference>
<evidence type="ECO:0000256" key="1">
    <source>
        <dbReference type="ARBA" id="ARBA00004196"/>
    </source>
</evidence>
<dbReference type="PANTHER" id="PTHR30600">
    <property type="entry name" value="CYTOCHROME C PEROXIDASE-RELATED"/>
    <property type="match status" value="1"/>
</dbReference>
<keyword evidence="5" id="KW-0560">Oxidoreductase</keyword>
<protein>
    <submittedName>
        <fullName evidence="9">Cytochrome C peroxidase</fullName>
    </submittedName>
</protein>
<dbReference type="PANTHER" id="PTHR30600:SF10">
    <property type="entry name" value="BLL6722 PROTEIN"/>
    <property type="match status" value="1"/>
</dbReference>
<dbReference type="GO" id="GO:0004601">
    <property type="term" value="F:peroxidase activity"/>
    <property type="evidence" value="ECO:0007669"/>
    <property type="project" value="UniProtKB-KW"/>
</dbReference>
<evidence type="ECO:0000256" key="3">
    <source>
        <dbReference type="ARBA" id="ARBA00022723"/>
    </source>
</evidence>
<organism evidence="9 10">
    <name type="scientific">Zooshikella harenae</name>
    <dbReference type="NCBI Taxonomy" id="2827238"/>
    <lineage>
        <taxon>Bacteria</taxon>
        <taxon>Pseudomonadati</taxon>
        <taxon>Pseudomonadota</taxon>
        <taxon>Gammaproteobacteria</taxon>
        <taxon>Oceanospirillales</taxon>
        <taxon>Zooshikellaceae</taxon>
        <taxon>Zooshikella</taxon>
    </lineage>
</organism>
<dbReference type="InterPro" id="IPR004852">
    <property type="entry name" value="Di-haem_cyt_c_peroxidsae"/>
</dbReference>
<name>A0ABS5ZKY6_9GAMM</name>
<keyword evidence="9" id="KW-0575">Peroxidase</keyword>
<dbReference type="EMBL" id="JAGSOY010000129">
    <property type="protein sequence ID" value="MBU2713985.1"/>
    <property type="molecule type" value="Genomic_DNA"/>
</dbReference>
<dbReference type="InterPro" id="IPR051395">
    <property type="entry name" value="Cytochrome_c_Peroxidase/MauG"/>
</dbReference>
<sequence>MNGHLIIKHICLLLALWVLNENVYSDDSVYQFTTGDIQFLSQFNLSNLPPLPDAQDNQYADSLIAASIGQQLFFDTRFSANQQVSCATCHNPQLYFTDGLVVSKGMSETRRNAPSIIGAAYSPWQFWDGRKDSLWSQALGPMESGVEHGLSRLEVVQMFIQYYLSSYKQLMTETGKSDNSVSKKYFQQLTSLLKLSTPSSPDGVIQAQQNWQEISQVQQSLINRVFADVGKLLMAYQRQIRPLPSRFDLFVKQLEKDTVNKVKLKEIYTEEEVAGLRLFMGKGNCASCHNGPLFTNYEFHNIGAPEADIKQVDMGRYEGVAALLKDKFTCLSPWSDADKNYCQEMLYLKKQGPELVGAFKTPSLRNVAKTAPYMQSGQFATLDDVLAHYNKPTPPYYDREQHPSRPHFDILPLGLTPEELQQIKSFLFTLTGDLKLADLWWQPPKKTTKDTALVSKAAKHF</sequence>
<evidence type="ECO:0000256" key="4">
    <source>
        <dbReference type="ARBA" id="ARBA00022729"/>
    </source>
</evidence>
<evidence type="ECO:0000256" key="6">
    <source>
        <dbReference type="ARBA" id="ARBA00023004"/>
    </source>
</evidence>
<dbReference type="PROSITE" id="PS51007">
    <property type="entry name" value="CYTC"/>
    <property type="match status" value="1"/>
</dbReference>
<keyword evidence="6 7" id="KW-0408">Iron</keyword>
<dbReference type="InterPro" id="IPR036909">
    <property type="entry name" value="Cyt_c-like_dom_sf"/>
</dbReference>
<comment type="subcellular location">
    <subcellularLocation>
        <location evidence="1">Cell envelope</location>
    </subcellularLocation>
</comment>
<keyword evidence="10" id="KW-1185">Reference proteome</keyword>
<gene>
    <name evidence="9" type="ORF">KCG35_23295</name>
</gene>
<evidence type="ECO:0000259" key="8">
    <source>
        <dbReference type="PROSITE" id="PS51007"/>
    </source>
</evidence>
<feature type="domain" description="Cytochrome c" evidence="8">
    <location>
        <begin position="270"/>
        <end position="431"/>
    </location>
</feature>
<reference evidence="9 10" key="1">
    <citation type="submission" date="2021-04" db="EMBL/GenBank/DDBJ databases">
        <authorList>
            <person name="Pira H."/>
            <person name="Risdian C."/>
            <person name="Wink J."/>
        </authorList>
    </citation>
    <scope>NUCLEOTIDE SEQUENCE [LARGE SCALE GENOMIC DNA]</scope>
    <source>
        <strain evidence="9 10">WH53</strain>
    </source>
</reference>
<accession>A0ABS5ZKY6</accession>
<keyword evidence="2 7" id="KW-0349">Heme</keyword>
<keyword evidence="4" id="KW-0732">Signal</keyword>
<evidence type="ECO:0000313" key="10">
    <source>
        <dbReference type="Proteomes" id="UP000690515"/>
    </source>
</evidence>
<dbReference type="RefSeq" id="WP_215822261.1">
    <property type="nucleotide sequence ID" value="NZ_JAGSOY010000129.1"/>
</dbReference>
<evidence type="ECO:0000313" key="9">
    <source>
        <dbReference type="EMBL" id="MBU2713985.1"/>
    </source>
</evidence>
<evidence type="ECO:0000256" key="7">
    <source>
        <dbReference type="PROSITE-ProRule" id="PRU00433"/>
    </source>
</evidence>
<dbReference type="SUPFAM" id="SSF46626">
    <property type="entry name" value="Cytochrome c"/>
    <property type="match status" value="2"/>
</dbReference>
<dbReference type="Pfam" id="PF03150">
    <property type="entry name" value="CCP_MauG"/>
    <property type="match status" value="1"/>
</dbReference>
<dbReference type="Proteomes" id="UP000690515">
    <property type="component" value="Unassembled WGS sequence"/>
</dbReference>
<proteinExistence type="predicted"/>
<keyword evidence="3 7" id="KW-0479">Metal-binding</keyword>
<evidence type="ECO:0000256" key="2">
    <source>
        <dbReference type="ARBA" id="ARBA00022617"/>
    </source>
</evidence>
<comment type="caution">
    <text evidence="9">The sequence shown here is derived from an EMBL/GenBank/DDBJ whole genome shotgun (WGS) entry which is preliminary data.</text>
</comment>
<evidence type="ECO:0000256" key="5">
    <source>
        <dbReference type="ARBA" id="ARBA00023002"/>
    </source>
</evidence>
<dbReference type="InterPro" id="IPR009056">
    <property type="entry name" value="Cyt_c-like_dom"/>
</dbReference>